<feature type="domain" description="Mab-21-like HhH/H2TH-like" evidence="4">
    <location>
        <begin position="640"/>
        <end position="742"/>
    </location>
</feature>
<dbReference type="PANTHER" id="PTHR10656">
    <property type="entry name" value="CELL FATE DETERMINING PROTEIN MAB21-RELATED"/>
    <property type="match status" value="1"/>
</dbReference>
<dbReference type="AlphaFoldDB" id="A0A553R0Q8"/>
<feature type="compositionally biased region" description="Basic and acidic residues" evidence="2">
    <location>
        <begin position="7"/>
        <end position="41"/>
    </location>
</feature>
<dbReference type="GO" id="GO:0005829">
    <property type="term" value="C:cytosol"/>
    <property type="evidence" value="ECO:0007669"/>
    <property type="project" value="TreeGrafter"/>
</dbReference>
<feature type="compositionally biased region" description="Polar residues" evidence="2">
    <location>
        <begin position="286"/>
        <end position="299"/>
    </location>
</feature>
<feature type="compositionally biased region" description="Polar residues" evidence="2">
    <location>
        <begin position="42"/>
        <end position="55"/>
    </location>
</feature>
<feature type="compositionally biased region" description="Basic and acidic residues" evidence="2">
    <location>
        <begin position="308"/>
        <end position="332"/>
    </location>
</feature>
<dbReference type="PRINTS" id="PR00929">
    <property type="entry name" value="ATHOOK"/>
</dbReference>
<dbReference type="GO" id="GO:0005634">
    <property type="term" value="C:nucleus"/>
    <property type="evidence" value="ECO:0007669"/>
    <property type="project" value="TreeGrafter"/>
</dbReference>
<dbReference type="OrthoDB" id="6054650at2759"/>
<dbReference type="GO" id="GO:0038001">
    <property type="term" value="P:paracrine signaling"/>
    <property type="evidence" value="ECO:0007669"/>
    <property type="project" value="TreeGrafter"/>
</dbReference>
<dbReference type="Pfam" id="PF03281">
    <property type="entry name" value="Mab-21"/>
    <property type="match status" value="1"/>
</dbReference>
<feature type="compositionally biased region" description="Basic and acidic residues" evidence="2">
    <location>
        <begin position="125"/>
        <end position="163"/>
    </location>
</feature>
<dbReference type="GO" id="GO:0002218">
    <property type="term" value="P:activation of innate immune response"/>
    <property type="evidence" value="ECO:0007669"/>
    <property type="project" value="TreeGrafter"/>
</dbReference>
<dbReference type="Gene3D" id="3.30.460.90">
    <property type="match status" value="1"/>
</dbReference>
<evidence type="ECO:0000313" key="6">
    <source>
        <dbReference type="Proteomes" id="UP000316079"/>
    </source>
</evidence>
<comment type="similarity">
    <text evidence="1">Belongs to the mab-21 family.</text>
</comment>
<proteinExistence type="inferred from homology"/>
<dbReference type="FunFam" id="1.10.1410.40:FF:000007">
    <property type="entry name" value="Cyclic GMP-AMP synthase"/>
    <property type="match status" value="1"/>
</dbReference>
<dbReference type="Proteomes" id="UP000316079">
    <property type="component" value="Unassembled WGS sequence"/>
</dbReference>
<feature type="compositionally biased region" description="Basic and acidic residues" evidence="2">
    <location>
        <begin position="186"/>
        <end position="224"/>
    </location>
</feature>
<feature type="compositionally biased region" description="Basic and acidic residues" evidence="2">
    <location>
        <begin position="247"/>
        <end position="285"/>
    </location>
</feature>
<feature type="non-terminal residue" evidence="5">
    <location>
        <position position="1"/>
    </location>
</feature>
<dbReference type="EMBL" id="SRMA01025350">
    <property type="protein sequence ID" value="TRY95762.1"/>
    <property type="molecule type" value="Genomic_DNA"/>
</dbReference>
<dbReference type="GO" id="GO:0071360">
    <property type="term" value="P:cellular response to exogenous dsRNA"/>
    <property type="evidence" value="ECO:0007669"/>
    <property type="project" value="TreeGrafter"/>
</dbReference>
<dbReference type="GO" id="GO:0061501">
    <property type="term" value="F:2',3'-cyclic GMP-AMP synthase activity"/>
    <property type="evidence" value="ECO:0007669"/>
    <property type="project" value="TreeGrafter"/>
</dbReference>
<name>A0A553R0Q8_9TELE</name>
<dbReference type="Gene3D" id="1.10.1410.40">
    <property type="match status" value="1"/>
</dbReference>
<dbReference type="GO" id="GO:0032481">
    <property type="term" value="P:positive regulation of type I interferon production"/>
    <property type="evidence" value="ECO:0007669"/>
    <property type="project" value="TreeGrafter"/>
</dbReference>
<protein>
    <submittedName>
        <fullName evidence="5">Uncharacterized protein</fullName>
    </submittedName>
</protein>
<dbReference type="SMART" id="SM00384">
    <property type="entry name" value="AT_hook"/>
    <property type="match status" value="5"/>
</dbReference>
<comment type="caution">
    <text evidence="5">The sequence shown here is derived from an EMBL/GenBank/DDBJ whole genome shotgun (WGS) entry which is preliminary data.</text>
</comment>
<dbReference type="InterPro" id="IPR046906">
    <property type="entry name" value="Mab-21_HhH/H2TH-like"/>
</dbReference>
<feature type="compositionally biased region" description="Polar residues" evidence="2">
    <location>
        <begin position="225"/>
        <end position="238"/>
    </location>
</feature>
<dbReference type="GO" id="GO:0002230">
    <property type="term" value="P:positive regulation of defense response to virus by host"/>
    <property type="evidence" value="ECO:0007669"/>
    <property type="project" value="TreeGrafter"/>
</dbReference>
<evidence type="ECO:0000259" key="4">
    <source>
        <dbReference type="Pfam" id="PF20266"/>
    </source>
</evidence>
<dbReference type="Pfam" id="PF02178">
    <property type="entry name" value="AT_hook"/>
    <property type="match status" value="5"/>
</dbReference>
<organism evidence="5 6">
    <name type="scientific">Danionella cerebrum</name>
    <dbReference type="NCBI Taxonomy" id="2873325"/>
    <lineage>
        <taxon>Eukaryota</taxon>
        <taxon>Metazoa</taxon>
        <taxon>Chordata</taxon>
        <taxon>Craniata</taxon>
        <taxon>Vertebrata</taxon>
        <taxon>Euteleostomi</taxon>
        <taxon>Actinopterygii</taxon>
        <taxon>Neopterygii</taxon>
        <taxon>Teleostei</taxon>
        <taxon>Ostariophysi</taxon>
        <taxon>Cypriniformes</taxon>
        <taxon>Danionidae</taxon>
        <taxon>Danioninae</taxon>
        <taxon>Danionella</taxon>
    </lineage>
</organism>
<dbReference type="STRING" id="623744.A0A553R0Q8"/>
<reference evidence="5 6" key="1">
    <citation type="journal article" date="2019" name="Sci. Data">
        <title>Hybrid genome assembly and annotation of Danionella translucida.</title>
        <authorList>
            <person name="Kadobianskyi M."/>
            <person name="Schulze L."/>
            <person name="Schuelke M."/>
            <person name="Judkewitz B."/>
        </authorList>
    </citation>
    <scope>NUCLEOTIDE SEQUENCE [LARGE SCALE GENOMIC DNA]</scope>
    <source>
        <strain evidence="5 6">Bolton</strain>
    </source>
</reference>
<dbReference type="GO" id="GO:2000042">
    <property type="term" value="P:negative regulation of double-strand break repair via homologous recombination"/>
    <property type="evidence" value="ECO:0007669"/>
    <property type="project" value="TreeGrafter"/>
</dbReference>
<dbReference type="GO" id="GO:0035861">
    <property type="term" value="C:site of double-strand break"/>
    <property type="evidence" value="ECO:0007669"/>
    <property type="project" value="TreeGrafter"/>
</dbReference>
<dbReference type="GO" id="GO:0003682">
    <property type="term" value="F:chromatin binding"/>
    <property type="evidence" value="ECO:0007669"/>
    <property type="project" value="TreeGrafter"/>
</dbReference>
<evidence type="ECO:0000256" key="1">
    <source>
        <dbReference type="ARBA" id="ARBA00008307"/>
    </source>
</evidence>
<evidence type="ECO:0000313" key="5">
    <source>
        <dbReference type="EMBL" id="TRY95762.1"/>
    </source>
</evidence>
<dbReference type="InterPro" id="IPR024810">
    <property type="entry name" value="MAB21L/cGLR"/>
</dbReference>
<gene>
    <name evidence="5" type="ORF">DNTS_026442</name>
</gene>
<dbReference type="PANTHER" id="PTHR10656:SF35">
    <property type="entry name" value="CYCLIC GMP-AMP SYNTHASE"/>
    <property type="match status" value="1"/>
</dbReference>
<sequence>KKNNNEGVRKDTSSERGEGRGETKVHTETVDQERLRSERNGQADSRSTTPTNNTGKARGRPKKNNNEGVRKDTSSERGEGRGETKVHTETVDQERLRSERNGQADSRSTTPTNNTGKARGRPKKNNNEGVRKDTSSERGEGRGETKVHTETVDQERLRSERNGQADSRSTTPTNNTGKARGRPKKNNNEGVRKDTSSERGEGRGETKVHTETVDQERLRSERNGQADSRSTTPTNNTGKARGRPKKNNNEGVRKDTSSERGEGRGETKVHTETVDQERLRSERNGQADSRSTTPTNNTGKARGRPKKNKNEGVGKDSSESFDSSREAKELRQPGKKPGSPESYAEEHVASFKPRGQPEQASKNATLTQSYSSKPDGAEETLKEPSTSDVLKATAEKLKIRKNERCEASKSVKSITKTVITALKENLRWCENIEELRTGSYYENVKICQPDEFDVMLTVPVERVDIQEFNEDGAFYSVTLKRHNQHTWLYKFLNEDCTIRASEMLLEFRDGIKKALEQLDKNIVPTRKKAKCPAVTLEVPLGKKSIFIDFVLGLKVLHRSWPIFTSKGFQIEKWLGGKVKLEMKRQPFYLVPKYEGIGTSEQEGVVAKDTWRISFSHIEKEILKSHGNSKTCCEAGAQKCCRKLCLKLLKYLLHKLKEDESKASKMSSFCSYHAKTTLLHACALRSTDNQWAYDQLDICFQQLLMDFIQHLNDRKLSNFFIPSHNLLNKVTQSSCNFLANEIEYQLNNNFPIFRYF</sequence>
<feature type="compositionally biased region" description="Polar residues" evidence="2">
    <location>
        <begin position="358"/>
        <end position="372"/>
    </location>
</feature>
<dbReference type="GO" id="GO:0006974">
    <property type="term" value="P:DNA damage response"/>
    <property type="evidence" value="ECO:0007669"/>
    <property type="project" value="TreeGrafter"/>
</dbReference>
<evidence type="ECO:0000256" key="2">
    <source>
        <dbReference type="SAM" id="MobiDB-lite"/>
    </source>
</evidence>
<dbReference type="SMART" id="SM01265">
    <property type="entry name" value="Mab-21"/>
    <property type="match status" value="1"/>
</dbReference>
<accession>A0A553R0Q8</accession>
<feature type="compositionally biased region" description="Basic and acidic residues" evidence="2">
    <location>
        <begin position="64"/>
        <end position="102"/>
    </location>
</feature>
<feature type="domain" description="Mab-21-like nucleotidyltransferase" evidence="3">
    <location>
        <begin position="440"/>
        <end position="623"/>
    </location>
</feature>
<dbReference type="InterPro" id="IPR046903">
    <property type="entry name" value="Mab-21-like_nuc_Trfase"/>
</dbReference>
<feature type="compositionally biased region" description="Polar residues" evidence="2">
    <location>
        <begin position="164"/>
        <end position="177"/>
    </location>
</feature>
<dbReference type="Pfam" id="PF20266">
    <property type="entry name" value="Mab-21_C"/>
    <property type="match status" value="1"/>
</dbReference>
<dbReference type="GO" id="GO:0003690">
    <property type="term" value="F:double-stranded DNA binding"/>
    <property type="evidence" value="ECO:0007669"/>
    <property type="project" value="TreeGrafter"/>
</dbReference>
<dbReference type="InterPro" id="IPR017956">
    <property type="entry name" value="AT_hook_DNA-bd_motif"/>
</dbReference>
<evidence type="ECO:0000259" key="3">
    <source>
        <dbReference type="Pfam" id="PF03281"/>
    </source>
</evidence>
<feature type="region of interest" description="Disordered" evidence="2">
    <location>
        <begin position="1"/>
        <end position="388"/>
    </location>
</feature>
<keyword evidence="6" id="KW-1185">Reference proteome</keyword>
<feature type="compositionally biased region" description="Polar residues" evidence="2">
    <location>
        <begin position="103"/>
        <end position="116"/>
    </location>
</feature>